<dbReference type="EMBL" id="KV419439">
    <property type="protein sequence ID" value="KZS88185.1"/>
    <property type="molecule type" value="Genomic_DNA"/>
</dbReference>
<sequence>MAAGNGHDDILEYILPLVEPSLLSTANSSLSTPLHWAALNSHLKAMQLLVEFPSGPQADLIDQKNSAGRTPLGEAEMAGWEEGAQYLVSKMKLDETTAGDGEATAEADEVVTGDIEVEIEDADGQIARMKLDGSSSSSATAPPPTTTSG</sequence>
<feature type="region of interest" description="Disordered" evidence="1">
    <location>
        <begin position="127"/>
        <end position="149"/>
    </location>
</feature>
<dbReference type="InterPro" id="IPR002110">
    <property type="entry name" value="Ankyrin_rpt"/>
</dbReference>
<accession>A0A164NYY8</accession>
<dbReference type="InterPro" id="IPR036770">
    <property type="entry name" value="Ankyrin_rpt-contain_sf"/>
</dbReference>
<evidence type="ECO:0000256" key="1">
    <source>
        <dbReference type="SAM" id="MobiDB-lite"/>
    </source>
</evidence>
<dbReference type="Gene3D" id="1.25.40.20">
    <property type="entry name" value="Ankyrin repeat-containing domain"/>
    <property type="match status" value="1"/>
</dbReference>
<dbReference type="OrthoDB" id="10057496at2759"/>
<dbReference type="STRING" id="1314777.A0A164NYY8"/>
<gene>
    <name evidence="2" type="ORF">SISNIDRAFT_460053</name>
</gene>
<keyword evidence="3" id="KW-1185">Reference proteome</keyword>
<dbReference type="Proteomes" id="UP000076722">
    <property type="component" value="Unassembled WGS sequence"/>
</dbReference>
<organism evidence="2 3">
    <name type="scientific">Sistotremastrum niveocremeum HHB9708</name>
    <dbReference type="NCBI Taxonomy" id="1314777"/>
    <lineage>
        <taxon>Eukaryota</taxon>
        <taxon>Fungi</taxon>
        <taxon>Dikarya</taxon>
        <taxon>Basidiomycota</taxon>
        <taxon>Agaricomycotina</taxon>
        <taxon>Agaricomycetes</taxon>
        <taxon>Sistotremastrales</taxon>
        <taxon>Sistotremastraceae</taxon>
        <taxon>Sertulicium</taxon>
        <taxon>Sertulicium niveocremeum</taxon>
    </lineage>
</organism>
<dbReference type="AlphaFoldDB" id="A0A164NYY8"/>
<proteinExistence type="predicted"/>
<dbReference type="SUPFAM" id="SSF48403">
    <property type="entry name" value="Ankyrin repeat"/>
    <property type="match status" value="1"/>
</dbReference>
<name>A0A164NYY8_9AGAM</name>
<evidence type="ECO:0000313" key="3">
    <source>
        <dbReference type="Proteomes" id="UP000076722"/>
    </source>
</evidence>
<reference evidence="2 3" key="1">
    <citation type="journal article" date="2016" name="Mol. Biol. Evol.">
        <title>Comparative Genomics of Early-Diverging Mushroom-Forming Fungi Provides Insights into the Origins of Lignocellulose Decay Capabilities.</title>
        <authorList>
            <person name="Nagy L.G."/>
            <person name="Riley R."/>
            <person name="Tritt A."/>
            <person name="Adam C."/>
            <person name="Daum C."/>
            <person name="Floudas D."/>
            <person name="Sun H."/>
            <person name="Yadav J.S."/>
            <person name="Pangilinan J."/>
            <person name="Larsson K.H."/>
            <person name="Matsuura K."/>
            <person name="Barry K."/>
            <person name="Labutti K."/>
            <person name="Kuo R."/>
            <person name="Ohm R.A."/>
            <person name="Bhattacharya S.S."/>
            <person name="Shirouzu T."/>
            <person name="Yoshinaga Y."/>
            <person name="Martin F.M."/>
            <person name="Grigoriev I.V."/>
            <person name="Hibbett D.S."/>
        </authorList>
    </citation>
    <scope>NUCLEOTIDE SEQUENCE [LARGE SCALE GENOMIC DNA]</scope>
    <source>
        <strain evidence="2 3">HHB9708</strain>
    </source>
</reference>
<protein>
    <submittedName>
        <fullName evidence="2">Uncharacterized protein</fullName>
    </submittedName>
</protein>
<evidence type="ECO:0000313" key="2">
    <source>
        <dbReference type="EMBL" id="KZS88185.1"/>
    </source>
</evidence>
<dbReference type="Pfam" id="PF12796">
    <property type="entry name" value="Ank_2"/>
    <property type="match status" value="1"/>
</dbReference>